<organism evidence="11 12">
    <name type="scientific">Aerococcus suis</name>
    <dbReference type="NCBI Taxonomy" id="371602"/>
    <lineage>
        <taxon>Bacteria</taxon>
        <taxon>Bacillati</taxon>
        <taxon>Bacillota</taxon>
        <taxon>Bacilli</taxon>
        <taxon>Lactobacillales</taxon>
        <taxon>Aerococcaceae</taxon>
        <taxon>Aerococcus</taxon>
    </lineage>
</organism>
<sequence>MERASGVLMHITSLPNRYGIGSFGEIAYKFVDFLTETKQTYWQILPLTTTSYGDSPYQSFSAFAGNTHLIDLDQLIADGLLVEDDVESLAEGNNLDTIDYAKVFRERRPVLEKAVKAFIDQGKKQSKDYQDFLTTENEWLQPFVEYMSIKENFALKAWYEWPDEYKFYNTDIVNAYLADHPFLADYHRITQFLFYKQWLRLKQYANDHHIQIIGDMPIYVSADSVEMWRTPEMFKVDENLNPIDVSGCPPDAFTSEGQYWGNPIYDWEYMAENNYSWWIKRIKASLNLYDVVRIDHFRGFESYWAIPFGSPTAAYGRWEKGPDYALFEAIHKALGDVNIIAEDLGFMTDEVIELREKTGFPGMKILQFGFSNDPENTDLPHYYTENTIAYVGTHDNETAEGWYMDSADSNQQKQADNYLHRHPGESISYAMNRGIAESVSHLAIYQMQDLLHLDNRARMNIPSTIGNNWKWRMRTDAITPFIKNELLYLTETYYRMNNKMN</sequence>
<dbReference type="NCBIfam" id="NF011080">
    <property type="entry name" value="PRK14508.1-3"/>
    <property type="match status" value="1"/>
</dbReference>
<dbReference type="Gene3D" id="3.20.20.80">
    <property type="entry name" value="Glycosidases"/>
    <property type="match status" value="1"/>
</dbReference>
<dbReference type="SUPFAM" id="SSF51445">
    <property type="entry name" value="(Trans)glycosidases"/>
    <property type="match status" value="1"/>
</dbReference>
<dbReference type="GO" id="GO:0004134">
    <property type="term" value="F:4-alpha-glucanotransferase activity"/>
    <property type="evidence" value="ECO:0007669"/>
    <property type="project" value="UniProtKB-EC"/>
</dbReference>
<evidence type="ECO:0000256" key="2">
    <source>
        <dbReference type="ARBA" id="ARBA00005684"/>
    </source>
</evidence>
<dbReference type="NCBIfam" id="TIGR00217">
    <property type="entry name" value="malQ"/>
    <property type="match status" value="1"/>
</dbReference>
<evidence type="ECO:0000256" key="8">
    <source>
        <dbReference type="ARBA" id="ARBA00031423"/>
    </source>
</evidence>
<dbReference type="InterPro" id="IPR003385">
    <property type="entry name" value="Glyco_hydro_77"/>
</dbReference>
<dbReference type="Proteomes" id="UP000243884">
    <property type="component" value="Unassembled WGS sequence"/>
</dbReference>
<evidence type="ECO:0000256" key="4">
    <source>
        <dbReference type="ARBA" id="ARBA00020295"/>
    </source>
</evidence>
<evidence type="ECO:0000256" key="6">
    <source>
        <dbReference type="ARBA" id="ARBA00022679"/>
    </source>
</evidence>
<dbReference type="PANTHER" id="PTHR32438:SF5">
    <property type="entry name" value="4-ALPHA-GLUCANOTRANSFERASE DPE1, CHLOROPLASTIC_AMYLOPLASTIC"/>
    <property type="match status" value="1"/>
</dbReference>
<reference evidence="12" key="1">
    <citation type="submission" date="2017-04" db="EMBL/GenBank/DDBJ databases">
        <authorList>
            <person name="Varghese N."/>
            <person name="Submissions S."/>
        </authorList>
    </citation>
    <scope>NUCLEOTIDE SEQUENCE [LARGE SCALE GENOMIC DNA]</scope>
    <source>
        <strain evidence="12">DSM 21500</strain>
    </source>
</reference>
<evidence type="ECO:0000256" key="9">
    <source>
        <dbReference type="ARBA" id="ARBA00031501"/>
    </source>
</evidence>
<evidence type="ECO:0000313" key="11">
    <source>
        <dbReference type="EMBL" id="SMC33248.1"/>
    </source>
</evidence>
<dbReference type="OrthoDB" id="9811841at2"/>
<dbReference type="EMBL" id="FWXK01000002">
    <property type="protein sequence ID" value="SMC33248.1"/>
    <property type="molecule type" value="Genomic_DNA"/>
</dbReference>
<comment type="similarity">
    <text evidence="2 10">Belongs to the disproportionating enzyme family.</text>
</comment>
<dbReference type="AlphaFoldDB" id="A0A1W1YBY7"/>
<accession>A0A1W1YBY7</accession>
<dbReference type="PANTHER" id="PTHR32438">
    <property type="entry name" value="4-ALPHA-GLUCANOTRANSFERASE DPE1, CHLOROPLASTIC/AMYLOPLASTIC"/>
    <property type="match status" value="1"/>
</dbReference>
<evidence type="ECO:0000256" key="1">
    <source>
        <dbReference type="ARBA" id="ARBA00000439"/>
    </source>
</evidence>
<name>A0A1W1YBY7_9LACT</name>
<evidence type="ECO:0000256" key="7">
    <source>
        <dbReference type="ARBA" id="ARBA00023277"/>
    </source>
</evidence>
<keyword evidence="7 10" id="KW-0119">Carbohydrate metabolism</keyword>
<keyword evidence="5 10" id="KW-0328">Glycosyltransferase</keyword>
<evidence type="ECO:0000256" key="5">
    <source>
        <dbReference type="ARBA" id="ARBA00022676"/>
    </source>
</evidence>
<gene>
    <name evidence="11" type="ORF">SAMN04487984_0515</name>
</gene>
<keyword evidence="12" id="KW-1185">Reference proteome</keyword>
<dbReference type="RefSeq" id="WP_084098214.1">
    <property type="nucleotide sequence ID" value="NZ_FWXK01000002.1"/>
</dbReference>
<dbReference type="InterPro" id="IPR017853">
    <property type="entry name" value="GH"/>
</dbReference>
<dbReference type="EC" id="2.4.1.25" evidence="3 10"/>
<protein>
    <recommendedName>
        <fullName evidence="4 10">4-alpha-glucanotransferase</fullName>
        <ecNumber evidence="3 10">2.4.1.25</ecNumber>
    </recommendedName>
    <alternativeName>
        <fullName evidence="8 10">Amylomaltase</fullName>
    </alternativeName>
    <alternativeName>
        <fullName evidence="9 10">Disproportionating enzyme</fullName>
    </alternativeName>
</protein>
<dbReference type="STRING" id="371602.SAMN04487984_0515"/>
<evidence type="ECO:0000256" key="10">
    <source>
        <dbReference type="RuleBase" id="RU361207"/>
    </source>
</evidence>
<comment type="catalytic activity">
    <reaction evidence="1 10">
        <text>Transfers a segment of a (1-&gt;4)-alpha-D-glucan to a new position in an acceptor, which may be glucose or a (1-&gt;4)-alpha-D-glucan.</text>
        <dbReference type="EC" id="2.4.1.25"/>
    </reaction>
</comment>
<dbReference type="GO" id="GO:0005975">
    <property type="term" value="P:carbohydrate metabolic process"/>
    <property type="evidence" value="ECO:0007669"/>
    <property type="project" value="InterPro"/>
</dbReference>
<keyword evidence="6 10" id="KW-0808">Transferase</keyword>
<evidence type="ECO:0000313" key="12">
    <source>
        <dbReference type="Proteomes" id="UP000243884"/>
    </source>
</evidence>
<proteinExistence type="inferred from homology"/>
<dbReference type="Pfam" id="PF02446">
    <property type="entry name" value="Glyco_hydro_77"/>
    <property type="match status" value="1"/>
</dbReference>
<evidence type="ECO:0000256" key="3">
    <source>
        <dbReference type="ARBA" id="ARBA00012560"/>
    </source>
</evidence>